<dbReference type="PROSITE" id="PS50850">
    <property type="entry name" value="MFS"/>
    <property type="match status" value="1"/>
</dbReference>
<dbReference type="InterPro" id="IPR020846">
    <property type="entry name" value="MFS_dom"/>
</dbReference>
<organism evidence="8 9">
    <name type="scientific">Ligilactobacillus hayakitensis DSM 18933 = JCM 14209</name>
    <dbReference type="NCBI Taxonomy" id="1423755"/>
    <lineage>
        <taxon>Bacteria</taxon>
        <taxon>Bacillati</taxon>
        <taxon>Bacillota</taxon>
        <taxon>Bacilli</taxon>
        <taxon>Lactobacillales</taxon>
        <taxon>Lactobacillaceae</taxon>
        <taxon>Ligilactobacillus</taxon>
    </lineage>
</organism>
<dbReference type="Pfam" id="PF07690">
    <property type="entry name" value="MFS_1"/>
    <property type="match status" value="1"/>
</dbReference>
<dbReference type="PANTHER" id="PTHR23501:SF191">
    <property type="entry name" value="VACUOLAR BASIC AMINO ACID TRANSPORTER 4"/>
    <property type="match status" value="1"/>
</dbReference>
<evidence type="ECO:0000259" key="7">
    <source>
        <dbReference type="PROSITE" id="PS50850"/>
    </source>
</evidence>
<comment type="caution">
    <text evidence="8">The sequence shown here is derived from an EMBL/GenBank/DDBJ whole genome shotgun (WGS) entry which is preliminary data.</text>
</comment>
<feature type="transmembrane region" description="Helical" evidence="6">
    <location>
        <begin position="204"/>
        <end position="223"/>
    </location>
</feature>
<feature type="transmembrane region" description="Helical" evidence="6">
    <location>
        <begin position="438"/>
        <end position="461"/>
    </location>
</feature>
<name>A0A0R1WP79_9LACO</name>
<feature type="transmembrane region" description="Helical" evidence="6">
    <location>
        <begin position="308"/>
        <end position="328"/>
    </location>
</feature>
<feature type="transmembrane region" description="Helical" evidence="6">
    <location>
        <begin position="55"/>
        <end position="74"/>
    </location>
</feature>
<dbReference type="GO" id="GO:0022857">
    <property type="term" value="F:transmembrane transporter activity"/>
    <property type="evidence" value="ECO:0007669"/>
    <property type="project" value="InterPro"/>
</dbReference>
<reference evidence="8 9" key="1">
    <citation type="journal article" date="2015" name="Genome Announc.">
        <title>Expanding the biotechnology potential of lactobacilli through comparative genomics of 213 strains and associated genera.</title>
        <authorList>
            <person name="Sun Z."/>
            <person name="Harris H.M."/>
            <person name="McCann A."/>
            <person name="Guo C."/>
            <person name="Argimon S."/>
            <person name="Zhang W."/>
            <person name="Yang X."/>
            <person name="Jeffery I.B."/>
            <person name="Cooney J.C."/>
            <person name="Kagawa T.F."/>
            <person name="Liu W."/>
            <person name="Song Y."/>
            <person name="Salvetti E."/>
            <person name="Wrobel A."/>
            <person name="Rasinkangas P."/>
            <person name="Parkhill J."/>
            <person name="Rea M.C."/>
            <person name="O'Sullivan O."/>
            <person name="Ritari J."/>
            <person name="Douillard F.P."/>
            <person name="Paul Ross R."/>
            <person name="Yang R."/>
            <person name="Briner A.E."/>
            <person name="Felis G.E."/>
            <person name="de Vos W.M."/>
            <person name="Barrangou R."/>
            <person name="Klaenhammer T.R."/>
            <person name="Caufield P.W."/>
            <person name="Cui Y."/>
            <person name="Zhang H."/>
            <person name="O'Toole P.W."/>
        </authorList>
    </citation>
    <scope>NUCLEOTIDE SEQUENCE [LARGE SCALE GENOMIC DNA]</scope>
    <source>
        <strain evidence="8 9">DSM 18933</strain>
    </source>
</reference>
<feature type="transmembrane region" description="Helical" evidence="6">
    <location>
        <begin position="269"/>
        <end position="287"/>
    </location>
</feature>
<feature type="transmembrane region" description="Helical" evidence="6">
    <location>
        <begin position="145"/>
        <end position="166"/>
    </location>
</feature>
<dbReference type="SUPFAM" id="SSF103473">
    <property type="entry name" value="MFS general substrate transporter"/>
    <property type="match status" value="1"/>
</dbReference>
<dbReference type="PATRIC" id="fig|1423755.3.peg.1653"/>
<dbReference type="GO" id="GO:0005886">
    <property type="term" value="C:plasma membrane"/>
    <property type="evidence" value="ECO:0007669"/>
    <property type="project" value="UniProtKB-SubCell"/>
</dbReference>
<evidence type="ECO:0000256" key="2">
    <source>
        <dbReference type="ARBA" id="ARBA00022448"/>
    </source>
</evidence>
<dbReference type="Proteomes" id="UP000051054">
    <property type="component" value="Unassembled WGS sequence"/>
</dbReference>
<feature type="transmembrane region" description="Helical" evidence="6">
    <location>
        <begin position="118"/>
        <end position="139"/>
    </location>
</feature>
<feature type="transmembrane region" description="Helical" evidence="6">
    <location>
        <begin position="374"/>
        <end position="400"/>
    </location>
</feature>
<accession>A0A0R1WP79</accession>
<evidence type="ECO:0000313" key="9">
    <source>
        <dbReference type="Proteomes" id="UP000051054"/>
    </source>
</evidence>
<dbReference type="InterPro" id="IPR011701">
    <property type="entry name" value="MFS"/>
</dbReference>
<feature type="transmembrane region" description="Helical" evidence="6">
    <location>
        <begin position="334"/>
        <end position="353"/>
    </location>
</feature>
<gene>
    <name evidence="8" type="ORF">FC40_GL001564</name>
</gene>
<dbReference type="Gene3D" id="1.20.1720.10">
    <property type="entry name" value="Multidrug resistance protein D"/>
    <property type="match status" value="1"/>
</dbReference>
<protein>
    <submittedName>
        <fullName evidence="8">MFS family major facilitator transporter</fullName>
    </submittedName>
</protein>
<dbReference type="eggNOG" id="COG2814">
    <property type="taxonomic scope" value="Bacteria"/>
</dbReference>
<evidence type="ECO:0000256" key="3">
    <source>
        <dbReference type="ARBA" id="ARBA00022692"/>
    </source>
</evidence>
<keyword evidence="4 6" id="KW-1133">Transmembrane helix</keyword>
<dbReference type="PANTHER" id="PTHR23501">
    <property type="entry name" value="MAJOR FACILITATOR SUPERFAMILY"/>
    <property type="match status" value="1"/>
</dbReference>
<sequence length="466" mass="51098">MAGLDGTIINTALPAIIADLKGIEYMGWSIALFLFGMSVSTPLWSKFGEKMGNKFAFNASLLLFVISSALGGLAKSMPFFVFARGLMGIGAGGMGALPYIMLGYVFTNIKQRTKVLGYLAGGFSAAAIAGPIIGGWIVDTFSWKWVFYINIPIGLASMLLIGLFYQEQRQLDKGPFDLLGSIFLVVGLSMILFALQMLGLMNNWVLLVVFILGIIIMTAFVRYEIKQKDPLINMELFKNKTLVGDYILFSLAWGAFIGINIYLPMWAQGLLGVSALIGGMALIPNSITDLIGAQVVSFFQARWKNYQLLVLGITCIGISIFGLMLTSVNISYPMLMFLGAFSGFGVGFIFVLLQVKVQIDVDQNDMAVATSLSYLIRILAQTFMSAIYGVVMNLSLMHIIKQSGGKVTLEMMNKLSDAQAVGSLPQKLLPQMRTYLHFGLHNIMLTALVLIVLAYITNYYFNKKSK</sequence>
<evidence type="ECO:0000256" key="5">
    <source>
        <dbReference type="ARBA" id="ARBA00023136"/>
    </source>
</evidence>
<feature type="transmembrane region" description="Helical" evidence="6">
    <location>
        <begin position="86"/>
        <end position="106"/>
    </location>
</feature>
<evidence type="ECO:0000256" key="1">
    <source>
        <dbReference type="ARBA" id="ARBA00004651"/>
    </source>
</evidence>
<feature type="transmembrane region" description="Helical" evidence="6">
    <location>
        <begin position="178"/>
        <end position="198"/>
    </location>
</feature>
<keyword evidence="3 6" id="KW-0812">Transmembrane</keyword>
<dbReference type="AlphaFoldDB" id="A0A0R1WP79"/>
<feature type="transmembrane region" description="Helical" evidence="6">
    <location>
        <begin position="243"/>
        <end position="263"/>
    </location>
</feature>
<proteinExistence type="predicted"/>
<feature type="transmembrane region" description="Helical" evidence="6">
    <location>
        <begin position="25"/>
        <end position="43"/>
    </location>
</feature>
<keyword evidence="5 6" id="KW-0472">Membrane</keyword>
<evidence type="ECO:0000256" key="6">
    <source>
        <dbReference type="SAM" id="Phobius"/>
    </source>
</evidence>
<evidence type="ECO:0000256" key="4">
    <source>
        <dbReference type="ARBA" id="ARBA00022989"/>
    </source>
</evidence>
<dbReference type="InterPro" id="IPR036259">
    <property type="entry name" value="MFS_trans_sf"/>
</dbReference>
<keyword evidence="2" id="KW-0813">Transport</keyword>
<feature type="domain" description="Major facilitator superfamily (MFS) profile" evidence="7">
    <location>
        <begin position="1"/>
        <end position="466"/>
    </location>
</feature>
<dbReference type="Gene3D" id="1.20.1250.20">
    <property type="entry name" value="MFS general substrate transporter like domains"/>
    <property type="match status" value="1"/>
</dbReference>
<dbReference type="EMBL" id="AZGD01000038">
    <property type="protein sequence ID" value="KRM19550.1"/>
    <property type="molecule type" value="Genomic_DNA"/>
</dbReference>
<comment type="subcellular location">
    <subcellularLocation>
        <location evidence="1">Cell membrane</location>
        <topology evidence="1">Multi-pass membrane protein</topology>
    </subcellularLocation>
</comment>
<evidence type="ECO:0000313" key="8">
    <source>
        <dbReference type="EMBL" id="KRM19550.1"/>
    </source>
</evidence>
<keyword evidence="9" id="KW-1185">Reference proteome</keyword>
<dbReference type="STRING" id="1423755.FC40_GL001564"/>